<dbReference type="InterPro" id="IPR011576">
    <property type="entry name" value="Pyridox_Oxase_N"/>
</dbReference>
<evidence type="ECO:0000313" key="3">
    <source>
        <dbReference type="EMBL" id="MFD0803848.1"/>
    </source>
</evidence>
<keyword evidence="1" id="KW-0560">Oxidoreductase</keyword>
<dbReference type="Pfam" id="PF01243">
    <property type="entry name" value="PNPOx_N"/>
    <property type="match status" value="1"/>
</dbReference>
<gene>
    <name evidence="3" type="ORF">ACFQZU_21360</name>
</gene>
<name>A0ABW3BMQ8_9ACTN</name>
<evidence type="ECO:0000256" key="1">
    <source>
        <dbReference type="ARBA" id="ARBA00023002"/>
    </source>
</evidence>
<dbReference type="SUPFAM" id="SSF50475">
    <property type="entry name" value="FMN-binding split barrel"/>
    <property type="match status" value="1"/>
</dbReference>
<keyword evidence="4" id="KW-1185">Reference proteome</keyword>
<feature type="non-terminal residue" evidence="3">
    <location>
        <position position="1"/>
    </location>
</feature>
<dbReference type="EMBL" id="JBHTHR010001163">
    <property type="protein sequence ID" value="MFD0803848.1"/>
    <property type="molecule type" value="Genomic_DNA"/>
</dbReference>
<accession>A0ABW3BMQ8</accession>
<evidence type="ECO:0000259" key="2">
    <source>
        <dbReference type="Pfam" id="PF01243"/>
    </source>
</evidence>
<sequence>AKVIYNLLENILSICIGLLVVGTSVSAGGSGGRPPRRAAAAPTACGATGGPMATIEDVTAVMEQSAHLGVVSTTRADGSIQSTVVTAGVVAHPVSGERGVGFTTAGESAKLRFLRRRPQATIVFQPGFHWASVEGTADLVGYDDPCEGVDAEGLRQLLRDVFTAAGGTHEDFDAYDRAMAEQRRSAVLIRPARILAM</sequence>
<organism evidence="3 4">
    <name type="scientific">Streptomonospora algeriensis</name>
    <dbReference type="NCBI Taxonomy" id="995084"/>
    <lineage>
        <taxon>Bacteria</taxon>
        <taxon>Bacillati</taxon>
        <taxon>Actinomycetota</taxon>
        <taxon>Actinomycetes</taxon>
        <taxon>Streptosporangiales</taxon>
        <taxon>Nocardiopsidaceae</taxon>
        <taxon>Streptomonospora</taxon>
    </lineage>
</organism>
<dbReference type="InterPro" id="IPR052019">
    <property type="entry name" value="F420H2_bilvrd_red/Heme_oxyg"/>
</dbReference>
<comment type="caution">
    <text evidence="3">The sequence shown here is derived from an EMBL/GenBank/DDBJ whole genome shotgun (WGS) entry which is preliminary data.</text>
</comment>
<dbReference type="InterPro" id="IPR012349">
    <property type="entry name" value="Split_barrel_FMN-bd"/>
</dbReference>
<dbReference type="Proteomes" id="UP001596956">
    <property type="component" value="Unassembled WGS sequence"/>
</dbReference>
<dbReference type="PANTHER" id="PTHR35176">
    <property type="entry name" value="HEME OXYGENASE HI_0854-RELATED"/>
    <property type="match status" value="1"/>
</dbReference>
<protein>
    <submittedName>
        <fullName evidence="3">TIGR03618 family F420-dependent PPOX class oxidoreductase</fullName>
    </submittedName>
</protein>
<dbReference type="PANTHER" id="PTHR35176:SF2">
    <property type="entry name" value="F420H(2)-DEPENDENT REDUCTASE RV1155"/>
    <property type="match status" value="1"/>
</dbReference>
<feature type="domain" description="Pyridoxamine 5'-phosphate oxidase N-terminal" evidence="2">
    <location>
        <begin position="64"/>
        <end position="144"/>
    </location>
</feature>
<dbReference type="Gene3D" id="2.30.110.10">
    <property type="entry name" value="Electron Transport, Fmn-binding Protein, Chain A"/>
    <property type="match status" value="1"/>
</dbReference>
<proteinExistence type="predicted"/>
<dbReference type="NCBIfam" id="TIGR03618">
    <property type="entry name" value="Rv1155_F420"/>
    <property type="match status" value="1"/>
</dbReference>
<evidence type="ECO:0000313" key="4">
    <source>
        <dbReference type="Proteomes" id="UP001596956"/>
    </source>
</evidence>
<dbReference type="InterPro" id="IPR019920">
    <property type="entry name" value="F420-binding_dom_put"/>
</dbReference>
<reference evidence="4" key="1">
    <citation type="journal article" date="2019" name="Int. J. Syst. Evol. Microbiol.">
        <title>The Global Catalogue of Microorganisms (GCM) 10K type strain sequencing project: providing services to taxonomists for standard genome sequencing and annotation.</title>
        <authorList>
            <consortium name="The Broad Institute Genomics Platform"/>
            <consortium name="The Broad Institute Genome Sequencing Center for Infectious Disease"/>
            <person name="Wu L."/>
            <person name="Ma J."/>
        </authorList>
    </citation>
    <scope>NUCLEOTIDE SEQUENCE [LARGE SCALE GENOMIC DNA]</scope>
    <source>
        <strain evidence="4">CCUG 63369</strain>
    </source>
</reference>